<sequence>MSCSFGWRLKAAQGYPLRLRTIRRRPCNSLKVYRYPYLHNSQDLRSTGNSRDSEVAGLPDFKKMKDDVLRQCPKLKTLWVNCGRSAFLWSEKPDGTQNTAWGGPEFAADIIPRFEMFFYGRWSPPDSSANQ</sequence>
<protein>
    <submittedName>
        <fullName evidence="1">Uncharacterized protein</fullName>
    </submittedName>
</protein>
<dbReference type="OrthoDB" id="3030322at2759"/>
<keyword evidence="2" id="KW-1185">Reference proteome</keyword>
<evidence type="ECO:0000313" key="2">
    <source>
        <dbReference type="Proteomes" id="UP000623467"/>
    </source>
</evidence>
<name>A0A8H7CUG5_9AGAR</name>
<proteinExistence type="predicted"/>
<accession>A0A8H7CUG5</accession>
<dbReference type="EMBL" id="JACAZH010000017">
    <property type="protein sequence ID" value="KAF7348431.1"/>
    <property type="molecule type" value="Genomic_DNA"/>
</dbReference>
<organism evidence="1 2">
    <name type="scientific">Mycena sanguinolenta</name>
    <dbReference type="NCBI Taxonomy" id="230812"/>
    <lineage>
        <taxon>Eukaryota</taxon>
        <taxon>Fungi</taxon>
        <taxon>Dikarya</taxon>
        <taxon>Basidiomycota</taxon>
        <taxon>Agaricomycotina</taxon>
        <taxon>Agaricomycetes</taxon>
        <taxon>Agaricomycetidae</taxon>
        <taxon>Agaricales</taxon>
        <taxon>Marasmiineae</taxon>
        <taxon>Mycenaceae</taxon>
        <taxon>Mycena</taxon>
    </lineage>
</organism>
<dbReference type="AlphaFoldDB" id="A0A8H7CUG5"/>
<gene>
    <name evidence="1" type="ORF">MSAN_01797500</name>
</gene>
<dbReference type="Proteomes" id="UP000623467">
    <property type="component" value="Unassembled WGS sequence"/>
</dbReference>
<comment type="caution">
    <text evidence="1">The sequence shown here is derived from an EMBL/GenBank/DDBJ whole genome shotgun (WGS) entry which is preliminary data.</text>
</comment>
<evidence type="ECO:0000313" key="1">
    <source>
        <dbReference type="EMBL" id="KAF7348431.1"/>
    </source>
</evidence>
<reference evidence="1" key="1">
    <citation type="submission" date="2020-05" db="EMBL/GenBank/DDBJ databases">
        <title>Mycena genomes resolve the evolution of fungal bioluminescence.</title>
        <authorList>
            <person name="Tsai I.J."/>
        </authorList>
    </citation>
    <scope>NUCLEOTIDE SEQUENCE</scope>
    <source>
        <strain evidence="1">160909Yilan</strain>
    </source>
</reference>